<dbReference type="HOGENOM" id="CLU_2798079_0_0_1"/>
<proteinExistence type="predicted"/>
<dbReference type="Gramene" id="OGLUM05G17860.1">
    <property type="protein sequence ID" value="OGLUM05G17860.1"/>
    <property type="gene ID" value="OGLUM05G17860"/>
</dbReference>
<reference evidence="1" key="2">
    <citation type="submission" date="2018-05" db="EMBL/GenBank/DDBJ databases">
        <title>OgluRS3 (Oryza glumaepatula Reference Sequence Version 3).</title>
        <authorList>
            <person name="Zhang J."/>
            <person name="Kudrna D."/>
            <person name="Lee S."/>
            <person name="Talag J."/>
            <person name="Welchert J."/>
            <person name="Wing R.A."/>
        </authorList>
    </citation>
    <scope>NUCLEOTIDE SEQUENCE [LARGE SCALE GENOMIC DNA]</scope>
</reference>
<evidence type="ECO:0000313" key="2">
    <source>
        <dbReference type="Proteomes" id="UP000026961"/>
    </source>
</evidence>
<name>A0A0D9ZZB0_9ORYZ</name>
<evidence type="ECO:0000313" key="1">
    <source>
        <dbReference type="EnsemblPlants" id="OGLUM05G17860.1"/>
    </source>
</evidence>
<accession>A0A0D9ZZB0</accession>
<keyword evidence="2" id="KW-1185">Reference proteome</keyword>
<dbReference type="AlphaFoldDB" id="A0A0D9ZZB0"/>
<sequence>MNLARGRLTLSVFTMDFTLLLKGMMRSSTSGEHMFAGFLARMLGMHAIDPTPAITNLRAPRMPAAAEA</sequence>
<organism evidence="1">
    <name type="scientific">Oryza glumipatula</name>
    <dbReference type="NCBI Taxonomy" id="40148"/>
    <lineage>
        <taxon>Eukaryota</taxon>
        <taxon>Viridiplantae</taxon>
        <taxon>Streptophyta</taxon>
        <taxon>Embryophyta</taxon>
        <taxon>Tracheophyta</taxon>
        <taxon>Spermatophyta</taxon>
        <taxon>Magnoliopsida</taxon>
        <taxon>Liliopsida</taxon>
        <taxon>Poales</taxon>
        <taxon>Poaceae</taxon>
        <taxon>BOP clade</taxon>
        <taxon>Oryzoideae</taxon>
        <taxon>Oryzeae</taxon>
        <taxon>Oryzinae</taxon>
        <taxon>Oryza</taxon>
    </lineage>
</organism>
<dbReference type="Proteomes" id="UP000026961">
    <property type="component" value="Chromosome 5"/>
</dbReference>
<reference evidence="1" key="1">
    <citation type="submission" date="2015-04" db="UniProtKB">
        <authorList>
            <consortium name="EnsemblPlants"/>
        </authorList>
    </citation>
    <scope>IDENTIFICATION</scope>
</reference>
<dbReference type="EnsemblPlants" id="OGLUM05G17860.1">
    <property type="protein sequence ID" value="OGLUM05G17860.1"/>
    <property type="gene ID" value="OGLUM05G17860"/>
</dbReference>
<protein>
    <submittedName>
        <fullName evidence="1">Uncharacterized protein</fullName>
    </submittedName>
</protein>